<feature type="region of interest" description="Disordered" evidence="6">
    <location>
        <begin position="75"/>
        <end position="102"/>
    </location>
</feature>
<dbReference type="RefSeq" id="WP_146511230.1">
    <property type="nucleotide sequence ID" value="NZ_SIHI01000017.1"/>
</dbReference>
<gene>
    <name evidence="9" type="ORF">KOR42_37990</name>
</gene>
<sequence length="378" mass="42376">MKRAAPSVSVMLREVVSASNWTRATGSQTRFVTSSEIMENFDQQIFYLVSVAVIFVVYGTVKLVQWRRRRTSEKSAERDAAKLNVTQQKDEPAGQDDEPEWMETGPHDESDFLFGRLTPLLAAMMPVSIEKRERLTRSLRNAGYYSPHAWQNFGAVWYLILLLPIFGCGALLAIVPEELEATVLVVMIIGTALAWALPSLWIQNRARDRLRQISTGMPDMLDLLNMCVSQGMTVTGSFHRVGRDLKSVYPALAKEMEIVSEQARIGMLSQALTNFAHRVDLPEVLSFSNLLTQTEKLGTSVSQALADYSEGMRQTLRQRADEKANSAAFKLLFPTVLCLMPAVYLFLLGPSVVELGQFFDRGATDALRTEIPSRFIEQ</sequence>
<feature type="domain" description="Type II secretion system protein GspF" evidence="8">
    <location>
        <begin position="221"/>
        <end position="348"/>
    </location>
</feature>
<keyword evidence="3 7" id="KW-0812">Transmembrane</keyword>
<dbReference type="PANTHER" id="PTHR35007:SF2">
    <property type="entry name" value="PILUS ASSEMBLE PROTEIN"/>
    <property type="match status" value="1"/>
</dbReference>
<evidence type="ECO:0000256" key="1">
    <source>
        <dbReference type="ARBA" id="ARBA00004651"/>
    </source>
</evidence>
<dbReference type="PANTHER" id="PTHR35007">
    <property type="entry name" value="INTEGRAL MEMBRANE PROTEIN-RELATED"/>
    <property type="match status" value="1"/>
</dbReference>
<protein>
    <submittedName>
        <fullName evidence="9">Bacterial type II secretion system protein F domain protein</fullName>
    </submittedName>
</protein>
<dbReference type="OrthoDB" id="212987at2"/>
<evidence type="ECO:0000256" key="6">
    <source>
        <dbReference type="SAM" id="MobiDB-lite"/>
    </source>
</evidence>
<dbReference type="EMBL" id="SIHI01000017">
    <property type="protein sequence ID" value="TWT49847.1"/>
    <property type="molecule type" value="Genomic_DNA"/>
</dbReference>
<keyword evidence="5 7" id="KW-0472">Membrane</keyword>
<proteinExistence type="predicted"/>
<dbReference type="GO" id="GO:0005886">
    <property type="term" value="C:plasma membrane"/>
    <property type="evidence" value="ECO:0007669"/>
    <property type="project" value="UniProtKB-SubCell"/>
</dbReference>
<name>A0A5C5WH22_9PLAN</name>
<feature type="transmembrane region" description="Helical" evidence="7">
    <location>
        <begin position="45"/>
        <end position="64"/>
    </location>
</feature>
<evidence type="ECO:0000256" key="5">
    <source>
        <dbReference type="ARBA" id="ARBA00023136"/>
    </source>
</evidence>
<comment type="caution">
    <text evidence="9">The sequence shown here is derived from an EMBL/GenBank/DDBJ whole genome shotgun (WGS) entry which is preliminary data.</text>
</comment>
<keyword evidence="2" id="KW-1003">Cell membrane</keyword>
<evidence type="ECO:0000259" key="8">
    <source>
        <dbReference type="Pfam" id="PF00482"/>
    </source>
</evidence>
<comment type="subcellular location">
    <subcellularLocation>
        <location evidence="1">Cell membrane</location>
        <topology evidence="1">Multi-pass membrane protein</topology>
    </subcellularLocation>
</comment>
<dbReference type="Pfam" id="PF00482">
    <property type="entry name" value="T2SSF"/>
    <property type="match status" value="1"/>
</dbReference>
<feature type="transmembrane region" description="Helical" evidence="7">
    <location>
        <begin position="155"/>
        <end position="175"/>
    </location>
</feature>
<dbReference type="Proteomes" id="UP000317243">
    <property type="component" value="Unassembled WGS sequence"/>
</dbReference>
<evidence type="ECO:0000313" key="10">
    <source>
        <dbReference type="Proteomes" id="UP000317243"/>
    </source>
</evidence>
<dbReference type="InterPro" id="IPR018076">
    <property type="entry name" value="T2SS_GspF_dom"/>
</dbReference>
<dbReference type="AlphaFoldDB" id="A0A5C5WH22"/>
<keyword evidence="4 7" id="KW-1133">Transmembrane helix</keyword>
<evidence type="ECO:0000256" key="7">
    <source>
        <dbReference type="SAM" id="Phobius"/>
    </source>
</evidence>
<organism evidence="9 10">
    <name type="scientific">Thalassoglobus neptunius</name>
    <dbReference type="NCBI Taxonomy" id="1938619"/>
    <lineage>
        <taxon>Bacteria</taxon>
        <taxon>Pseudomonadati</taxon>
        <taxon>Planctomycetota</taxon>
        <taxon>Planctomycetia</taxon>
        <taxon>Planctomycetales</taxon>
        <taxon>Planctomycetaceae</taxon>
        <taxon>Thalassoglobus</taxon>
    </lineage>
</organism>
<feature type="transmembrane region" description="Helical" evidence="7">
    <location>
        <begin position="327"/>
        <end position="347"/>
    </location>
</feature>
<evidence type="ECO:0000313" key="9">
    <source>
        <dbReference type="EMBL" id="TWT49847.1"/>
    </source>
</evidence>
<evidence type="ECO:0000256" key="3">
    <source>
        <dbReference type="ARBA" id="ARBA00022692"/>
    </source>
</evidence>
<accession>A0A5C5WH22</accession>
<feature type="transmembrane region" description="Helical" evidence="7">
    <location>
        <begin position="181"/>
        <end position="202"/>
    </location>
</feature>
<reference evidence="9 10" key="1">
    <citation type="submission" date="2019-02" db="EMBL/GenBank/DDBJ databases">
        <title>Deep-cultivation of Planctomycetes and their phenomic and genomic characterization uncovers novel biology.</title>
        <authorList>
            <person name="Wiegand S."/>
            <person name="Jogler M."/>
            <person name="Boedeker C."/>
            <person name="Pinto D."/>
            <person name="Vollmers J."/>
            <person name="Rivas-Marin E."/>
            <person name="Kohn T."/>
            <person name="Peeters S.H."/>
            <person name="Heuer A."/>
            <person name="Rast P."/>
            <person name="Oberbeckmann S."/>
            <person name="Bunk B."/>
            <person name="Jeske O."/>
            <person name="Meyerdierks A."/>
            <person name="Storesund J.E."/>
            <person name="Kallscheuer N."/>
            <person name="Luecker S."/>
            <person name="Lage O.M."/>
            <person name="Pohl T."/>
            <person name="Merkel B.J."/>
            <person name="Hornburger P."/>
            <person name="Mueller R.-W."/>
            <person name="Bruemmer F."/>
            <person name="Labrenz M."/>
            <person name="Spormann A.M."/>
            <person name="Op Den Camp H."/>
            <person name="Overmann J."/>
            <person name="Amann R."/>
            <person name="Jetten M.S.M."/>
            <person name="Mascher T."/>
            <person name="Medema M.H."/>
            <person name="Devos D.P."/>
            <person name="Kaster A.-K."/>
            <person name="Ovreas L."/>
            <person name="Rohde M."/>
            <person name="Galperin M.Y."/>
            <person name="Jogler C."/>
        </authorList>
    </citation>
    <scope>NUCLEOTIDE SEQUENCE [LARGE SCALE GENOMIC DNA]</scope>
    <source>
        <strain evidence="9 10">KOR42</strain>
    </source>
</reference>
<evidence type="ECO:0000256" key="4">
    <source>
        <dbReference type="ARBA" id="ARBA00022989"/>
    </source>
</evidence>
<evidence type="ECO:0000256" key="2">
    <source>
        <dbReference type="ARBA" id="ARBA00022475"/>
    </source>
</evidence>
<keyword evidence="10" id="KW-1185">Reference proteome</keyword>